<dbReference type="InterPro" id="IPR010978">
    <property type="entry name" value="tRNA-bd_arm"/>
</dbReference>
<dbReference type="SUPFAM" id="SSF50677">
    <property type="entry name" value="ValRS/IleRS/LeuRS editing domain"/>
    <property type="match status" value="1"/>
</dbReference>
<feature type="domain" description="Methionyl/Valyl/Leucyl/Isoleucyl-tRNA synthetase anticodon-binding" evidence="13">
    <location>
        <begin position="658"/>
        <end position="809"/>
    </location>
</feature>
<evidence type="ECO:0000259" key="14">
    <source>
        <dbReference type="Pfam" id="PF10458"/>
    </source>
</evidence>
<dbReference type="AlphaFoldDB" id="E8V3U7"/>
<keyword evidence="7 11" id="KW-0648">Protein biosynthesis</keyword>
<dbReference type="HAMAP" id="MF_02004">
    <property type="entry name" value="Val_tRNA_synth_type1"/>
    <property type="match status" value="1"/>
</dbReference>
<feature type="binding site" evidence="11">
    <location>
        <position position="566"/>
    </location>
    <ligand>
        <name>ATP</name>
        <dbReference type="ChEBI" id="CHEBI:30616"/>
    </ligand>
</feature>
<dbReference type="NCBIfam" id="NF004349">
    <property type="entry name" value="PRK05729.1"/>
    <property type="match status" value="1"/>
</dbReference>
<dbReference type="FunFam" id="3.40.50.620:FF:000098">
    <property type="entry name" value="Valine--tRNA ligase"/>
    <property type="match status" value="1"/>
</dbReference>
<dbReference type="Proteomes" id="UP000006844">
    <property type="component" value="Chromosome"/>
</dbReference>
<evidence type="ECO:0000256" key="11">
    <source>
        <dbReference type="HAMAP-Rule" id="MF_02004"/>
    </source>
</evidence>
<evidence type="ECO:0000256" key="10">
    <source>
        <dbReference type="ARBA" id="ARBA00047552"/>
    </source>
</evidence>
<comment type="domain">
    <text evidence="11">The C-terminal coiled-coil domain is crucial for aminoacylation activity.</text>
</comment>
<feature type="domain" description="Valyl-tRNA synthetase tRNA-binding arm" evidence="14">
    <location>
        <begin position="866"/>
        <end position="930"/>
    </location>
</feature>
<evidence type="ECO:0000256" key="4">
    <source>
        <dbReference type="ARBA" id="ARBA00022598"/>
    </source>
</evidence>
<dbReference type="GO" id="GO:0005829">
    <property type="term" value="C:cytosol"/>
    <property type="evidence" value="ECO:0007669"/>
    <property type="project" value="TreeGrafter"/>
</dbReference>
<dbReference type="Gene3D" id="1.10.287.380">
    <property type="entry name" value="Valyl-tRNA synthetase, C-terminal domain"/>
    <property type="match status" value="1"/>
</dbReference>
<evidence type="ECO:0000259" key="13">
    <source>
        <dbReference type="Pfam" id="PF08264"/>
    </source>
</evidence>
<feature type="short sequence motif" description="'KMSKS' region" evidence="11">
    <location>
        <begin position="563"/>
        <end position="567"/>
    </location>
</feature>
<dbReference type="SUPFAM" id="SSF46589">
    <property type="entry name" value="tRNA-binding arm"/>
    <property type="match status" value="1"/>
</dbReference>
<keyword evidence="8 11" id="KW-0175">Coiled coil</keyword>
<evidence type="ECO:0000256" key="5">
    <source>
        <dbReference type="ARBA" id="ARBA00022741"/>
    </source>
</evidence>
<dbReference type="GO" id="GO:0005524">
    <property type="term" value="F:ATP binding"/>
    <property type="evidence" value="ECO:0007669"/>
    <property type="project" value="UniProtKB-UniRule"/>
</dbReference>
<dbReference type="KEGG" id="tsa:AciPR4_0526"/>
<dbReference type="GO" id="GO:0006438">
    <property type="term" value="P:valyl-tRNA aminoacylation"/>
    <property type="evidence" value="ECO:0007669"/>
    <property type="project" value="UniProtKB-UniRule"/>
</dbReference>
<evidence type="ECO:0000256" key="7">
    <source>
        <dbReference type="ARBA" id="ARBA00022917"/>
    </source>
</evidence>
<keyword evidence="9 11" id="KW-0030">Aminoacyl-tRNA synthetase</keyword>
<evidence type="ECO:0000313" key="15">
    <source>
        <dbReference type="EMBL" id="ADV81361.1"/>
    </source>
</evidence>
<proteinExistence type="inferred from homology"/>
<comment type="subunit">
    <text evidence="2 11">Monomer.</text>
</comment>
<dbReference type="STRING" id="401053.AciPR4_0526"/>
<dbReference type="InterPro" id="IPR019499">
    <property type="entry name" value="Val-tRNA_synth_tRNA-bd"/>
</dbReference>
<feature type="domain" description="Aminoacyl-tRNA synthetase class Ia" evidence="12">
    <location>
        <begin position="18"/>
        <end position="602"/>
    </location>
</feature>
<dbReference type="OrthoDB" id="9810365at2"/>
<dbReference type="Gene3D" id="3.90.740.10">
    <property type="entry name" value="Valyl/Leucyl/Isoleucyl-tRNA synthetase, editing domain"/>
    <property type="match status" value="1"/>
</dbReference>
<dbReference type="NCBIfam" id="TIGR00422">
    <property type="entry name" value="valS"/>
    <property type="match status" value="1"/>
</dbReference>
<dbReference type="InterPro" id="IPR002300">
    <property type="entry name" value="aa-tRNA-synth_Ia"/>
</dbReference>
<dbReference type="InterPro" id="IPR009008">
    <property type="entry name" value="Val/Leu/Ile-tRNA-synth_edit"/>
</dbReference>
<dbReference type="InterPro" id="IPR014729">
    <property type="entry name" value="Rossmann-like_a/b/a_fold"/>
</dbReference>
<keyword evidence="4 11" id="KW-0436">Ligase</keyword>
<comment type="subcellular location">
    <subcellularLocation>
        <location evidence="1 11">Cytoplasm</location>
    </subcellularLocation>
</comment>
<comment type="catalytic activity">
    <reaction evidence="10 11">
        <text>tRNA(Val) + L-valine + ATP = L-valyl-tRNA(Val) + AMP + diphosphate</text>
        <dbReference type="Rhea" id="RHEA:10704"/>
        <dbReference type="Rhea" id="RHEA-COMP:9672"/>
        <dbReference type="Rhea" id="RHEA-COMP:9708"/>
        <dbReference type="ChEBI" id="CHEBI:30616"/>
        <dbReference type="ChEBI" id="CHEBI:33019"/>
        <dbReference type="ChEBI" id="CHEBI:57762"/>
        <dbReference type="ChEBI" id="CHEBI:78442"/>
        <dbReference type="ChEBI" id="CHEBI:78537"/>
        <dbReference type="ChEBI" id="CHEBI:456215"/>
        <dbReference type="EC" id="6.1.1.9"/>
    </reaction>
</comment>
<dbReference type="InterPro" id="IPR033705">
    <property type="entry name" value="Anticodon_Ia_Val"/>
</dbReference>
<dbReference type="GO" id="GO:0002161">
    <property type="term" value="F:aminoacyl-tRNA deacylase activity"/>
    <property type="evidence" value="ECO:0007669"/>
    <property type="project" value="InterPro"/>
</dbReference>
<dbReference type="SUPFAM" id="SSF52374">
    <property type="entry name" value="Nucleotidylyl transferase"/>
    <property type="match status" value="1"/>
</dbReference>
<dbReference type="PANTHER" id="PTHR11946">
    <property type="entry name" value="VALYL-TRNA SYNTHETASES"/>
    <property type="match status" value="1"/>
</dbReference>
<evidence type="ECO:0000256" key="8">
    <source>
        <dbReference type="ARBA" id="ARBA00023054"/>
    </source>
</evidence>
<evidence type="ECO:0000256" key="3">
    <source>
        <dbReference type="ARBA" id="ARBA00022490"/>
    </source>
</evidence>
<evidence type="ECO:0000256" key="6">
    <source>
        <dbReference type="ARBA" id="ARBA00022840"/>
    </source>
</evidence>
<dbReference type="CDD" id="cd07962">
    <property type="entry name" value="Anticodon_Ia_Val"/>
    <property type="match status" value="1"/>
</dbReference>
<dbReference type="FunFam" id="3.40.50.620:FF:000032">
    <property type="entry name" value="Valine--tRNA ligase"/>
    <property type="match status" value="1"/>
</dbReference>
<keyword evidence="5 11" id="KW-0547">Nucleotide-binding</keyword>
<keyword evidence="6 11" id="KW-0067">ATP-binding</keyword>
<comment type="similarity">
    <text evidence="11">Belongs to the class-I aminoacyl-tRNA synthetase family. ValS type 1 subfamily.</text>
</comment>
<dbReference type="Pfam" id="PF00133">
    <property type="entry name" value="tRNA-synt_1"/>
    <property type="match status" value="1"/>
</dbReference>
<dbReference type="InterPro" id="IPR013155">
    <property type="entry name" value="M/V/L/I-tRNA-synth_anticd-bd"/>
</dbReference>
<comment type="domain">
    <text evidence="11">ValRS has two distinct active sites: one for aminoacylation and one for editing. The misactivated threonine is translocated from the active site to the editing site.</text>
</comment>
<dbReference type="HOGENOM" id="CLU_001493_0_2_0"/>
<dbReference type="InterPro" id="IPR001412">
    <property type="entry name" value="aa-tRNA-synth_I_CS"/>
</dbReference>
<keyword evidence="3 11" id="KW-0963">Cytoplasm</keyword>
<sequence length="932" mass="104825">MPHDLPKAYDPSAIEEKWAEFWVRERLFDVPAGSMESDTQEDPKKFTMLLPPPNVTGRLHMGHMLNQTEMDILTRWHRMRGERALWVPGTDHAGIATQMMVERQLASEGKKREDFSREEFIGRVWEWKAQYGGAITDQMRRLGASVDWSREYFTMDENLSAAVKECFVKLYEQGLIYRGAYIVNWDPVQQTAVSDLEVVHEDRAGKLYHVRYPLADGSGSIVIATTRPETMLGDVAVAVNPTDERYASLIGKMLLLPLVGREIPVVADDWANPEFGTGAVKVTPAHDPNDFAIGERHNLPKLIIMDEKAQISLYGEAILQNGEPTPGGIKAQWRYNGLDRYVAREKIVADLETEDFLVEIKDHPMSVATSQRTGAVIEPRLSKQWFIKIQPLADKAIQAVEEGHVTFTPAMYAKTYFEWMRNIHDWCISRQLWWGHRIPAWHCGACGAMTVAREAPSACGTCSSADLTQETDVLDTWFSSGLLPFTVFGWPKQTADLNDFYPTDLLVTGFDILFFWVARMIMLGTHFMLDVPMPDGLARTLKDAVPFREVYIHALVRDADRQKMSKTKGNVIDPIDIIQRYGTDAVRFTLASQASPGTDVAFSEARTEGNRAFANKIWNAARFLFMQIERAREAGYTMKMGPAAIVTALPDFTPIETRWIFARVRAVCAEVDRALTEYRFDEAASAIYQFFWGEFCDWYLELVKLRLEYVPGIQNPETAVSLAGLVGVFESALRLLSPFMPFLTEEIWHAMYEGDAPAKSIALTRYPQAEDFPADDSAVAAMETLQSLIVTVRGVRKEMAVPEKESAPIQLHGDNRMLALADANRDMLARLARVSDVEFATEALSGANARSTKDFDVAVVYERQIDVAAERERLTKDLVKYEKGLEAASRQLGNEGFLAKAPQSVVDGLKKQQAETQLLCDKTRAALEALPA</sequence>
<organism evidence="15 16">
    <name type="scientific">Terriglobus saanensis (strain ATCC BAA-1853 / DSM 23119 / SP1PR4)</name>
    <dbReference type="NCBI Taxonomy" id="401053"/>
    <lineage>
        <taxon>Bacteria</taxon>
        <taxon>Pseudomonadati</taxon>
        <taxon>Acidobacteriota</taxon>
        <taxon>Terriglobia</taxon>
        <taxon>Terriglobales</taxon>
        <taxon>Acidobacteriaceae</taxon>
        <taxon>Terriglobus</taxon>
    </lineage>
</organism>
<dbReference type="CDD" id="cd00817">
    <property type="entry name" value="ValRS_core"/>
    <property type="match status" value="1"/>
</dbReference>
<dbReference type="RefSeq" id="WP_013567094.1">
    <property type="nucleotide sequence ID" value="NC_014963.1"/>
</dbReference>
<dbReference type="PANTHER" id="PTHR11946:SF93">
    <property type="entry name" value="VALINE--TRNA LIGASE, CHLOROPLASTIC_MITOCHONDRIAL 2"/>
    <property type="match status" value="1"/>
</dbReference>
<name>E8V3U7_TERSS</name>
<dbReference type="eggNOG" id="COG0525">
    <property type="taxonomic scope" value="Bacteria"/>
</dbReference>
<dbReference type="EC" id="6.1.1.9" evidence="11"/>
<keyword evidence="16" id="KW-1185">Reference proteome</keyword>
<evidence type="ECO:0000313" key="16">
    <source>
        <dbReference type="Proteomes" id="UP000006844"/>
    </source>
</evidence>
<dbReference type="InterPro" id="IPR037118">
    <property type="entry name" value="Val-tRNA_synth_C_sf"/>
</dbReference>
<dbReference type="PRINTS" id="PR00986">
    <property type="entry name" value="TRNASYNTHVAL"/>
</dbReference>
<dbReference type="InterPro" id="IPR002303">
    <property type="entry name" value="Valyl-tRNA_ligase"/>
</dbReference>
<dbReference type="Gene3D" id="3.40.50.620">
    <property type="entry name" value="HUPs"/>
    <property type="match status" value="2"/>
</dbReference>
<accession>E8V3U7</accession>
<evidence type="ECO:0000256" key="2">
    <source>
        <dbReference type="ARBA" id="ARBA00011245"/>
    </source>
</evidence>
<reference evidence="15 16" key="1">
    <citation type="journal article" date="2012" name="Stand. Genomic Sci.">
        <title>Complete genome sequence of Terriglobus saanensis type strain SP1PR4(T), an Acidobacteria from tundra soil.</title>
        <authorList>
            <person name="Rawat S.R."/>
            <person name="Mannisto M.K."/>
            <person name="Starovoytov V."/>
            <person name="Goodwin L."/>
            <person name="Nolan M."/>
            <person name="Hauser L."/>
            <person name="Land M."/>
            <person name="Davenport K.W."/>
            <person name="Woyke T."/>
            <person name="Haggblom M.M."/>
        </authorList>
    </citation>
    <scope>NUCLEOTIDE SEQUENCE</scope>
    <source>
        <strain evidence="16">ATCC BAA-1853 / DSM 23119 / SP1PR4</strain>
    </source>
</reference>
<evidence type="ECO:0000256" key="9">
    <source>
        <dbReference type="ARBA" id="ARBA00023146"/>
    </source>
</evidence>
<gene>
    <name evidence="11" type="primary">valS</name>
    <name evidence="15" type="ordered locus">AciPR4_0526</name>
</gene>
<evidence type="ECO:0000256" key="1">
    <source>
        <dbReference type="ARBA" id="ARBA00004496"/>
    </source>
</evidence>
<dbReference type="Pfam" id="PF10458">
    <property type="entry name" value="Val_tRNA-synt_C"/>
    <property type="match status" value="1"/>
</dbReference>
<dbReference type="PROSITE" id="PS00178">
    <property type="entry name" value="AA_TRNA_LIGASE_I"/>
    <property type="match status" value="1"/>
</dbReference>
<dbReference type="SUPFAM" id="SSF47323">
    <property type="entry name" value="Anticodon-binding domain of a subclass of class I aminoacyl-tRNA synthetases"/>
    <property type="match status" value="1"/>
</dbReference>
<protein>
    <recommendedName>
        <fullName evidence="11">Valine--tRNA ligase</fullName>
        <ecNumber evidence="11">6.1.1.9</ecNumber>
    </recommendedName>
    <alternativeName>
        <fullName evidence="11">Valyl-tRNA synthetase</fullName>
        <shortName evidence="11">ValRS</shortName>
    </alternativeName>
</protein>
<dbReference type="Pfam" id="PF08264">
    <property type="entry name" value="Anticodon_1"/>
    <property type="match status" value="1"/>
</dbReference>
<comment type="function">
    <text evidence="11">Catalyzes the attachment of valine to tRNA(Val). As ValRS can inadvertently accommodate and process structurally similar amino acids such as threonine, to avoid such errors, it has a 'posttransfer' editing activity that hydrolyzes mischarged Thr-tRNA(Val) in a tRNA-dependent manner.</text>
</comment>
<evidence type="ECO:0000259" key="12">
    <source>
        <dbReference type="Pfam" id="PF00133"/>
    </source>
</evidence>
<dbReference type="Gene3D" id="1.10.730.10">
    <property type="entry name" value="Isoleucyl-tRNA Synthetase, Domain 1"/>
    <property type="match status" value="1"/>
</dbReference>
<dbReference type="InterPro" id="IPR009080">
    <property type="entry name" value="tRNAsynth_Ia_anticodon-bd"/>
</dbReference>
<dbReference type="EMBL" id="CP002467">
    <property type="protein sequence ID" value="ADV81361.1"/>
    <property type="molecule type" value="Genomic_DNA"/>
</dbReference>
<dbReference type="GO" id="GO:0004832">
    <property type="term" value="F:valine-tRNA ligase activity"/>
    <property type="evidence" value="ECO:0007669"/>
    <property type="project" value="UniProtKB-UniRule"/>
</dbReference>
<feature type="short sequence motif" description="'HIGH' region" evidence="11">
    <location>
        <begin position="53"/>
        <end position="63"/>
    </location>
</feature>